<organism evidence="6 7">
    <name type="scientific">Thecamonas trahens ATCC 50062</name>
    <dbReference type="NCBI Taxonomy" id="461836"/>
    <lineage>
        <taxon>Eukaryota</taxon>
        <taxon>Apusozoa</taxon>
        <taxon>Apusomonadida</taxon>
        <taxon>Apusomonadidae</taxon>
        <taxon>Thecamonas</taxon>
    </lineage>
</organism>
<dbReference type="InterPro" id="IPR020568">
    <property type="entry name" value="Ribosomal_Su5_D2-typ_SF"/>
</dbReference>
<gene>
    <name evidence="6" type="ORF">AMSG_12195</name>
</gene>
<feature type="coiled-coil region" evidence="1">
    <location>
        <begin position="40"/>
        <end position="85"/>
    </location>
</feature>
<dbReference type="SUPFAM" id="SSF55060">
    <property type="entry name" value="GHMP Kinase, C-terminal domain"/>
    <property type="match status" value="1"/>
</dbReference>
<dbReference type="GeneID" id="25570110"/>
<dbReference type="SUPFAM" id="SSF54211">
    <property type="entry name" value="Ribosomal protein S5 domain 2-like"/>
    <property type="match status" value="1"/>
</dbReference>
<evidence type="ECO:0000313" key="7">
    <source>
        <dbReference type="Proteomes" id="UP000054408"/>
    </source>
</evidence>
<evidence type="ECO:0000259" key="5">
    <source>
        <dbReference type="Pfam" id="PF22700"/>
    </source>
</evidence>
<dbReference type="NCBIfam" id="TIGR01240">
    <property type="entry name" value="mevDPdecarb"/>
    <property type="match status" value="1"/>
</dbReference>
<sequence>MLRRVARAEWRRAGGGGSGDILDSIGAMAASKSETNQVLLNEMAKQIKDLESTIAKQASTIAKQATEAADTIRELKSTIRELRMQLASAGIMPMTMATNDTSSSRKQTTSEGSSTSSEGSSAIPMSESSSVLDGAGYAEVLANFDLALAAPAADGMAAGGSRASIHAGHRWHHEHTSSPPKPGSLPRVAVGPASASPPPKPASAPRSSAELIAPPRDGSAEVEQDWNESAVDAFLALHPPVGSNADGSDAHDTNKPTSQGLDVSPVLLSPLAAHSNGGGSPLAMLLAGLAVVALLYLLVVDDFWNLVATNSTSGTRALHWVLAVGKILAWLLLWADVGLAVSSGSLVGPQLVLEVLGLVGVAFDVAYVVTGGTNVLELMAEASTSRAGVAARRAAMAHRIVMAPLLARAVRAIFAVHLGHAVALPHVSSVPLWKALRRMTAVWSAAGVGLYILALACLGFVPSSANEIAPNAASGLASALATLKATASAGELSDATLVVVSEALALLDSPLAVLSLTIDGTEWVGVASAADDLFDILTDVVTSSSAAVGALVRPVVTVQLALDVSHYVRSEAGLALALLGGLLVVLAIGARLVRATTRELGLAVVEQTVTSLTDELAAQCVASQNAAGVAQAAQSDAQAVEILARGASKRQDHFAGLRRELPQFARAYEVLETMLARMDVLAEHSVKLRSFVRVVLVDRKRLEMETSLWRAEFGRFPLPRAFGPLLAELEHAGSAAALGEQDAHDDLVARIFDVGIVLQLREQESAVSILQHLLLQFCTGPVSLMVSAPDASADVVALSAAKRRGFRIRIVNLIHTWAETMTEDFGESAILALVSDLIRHVLPITDLDYHGAVLEAAVADSLARWQQLRANQLPWPLPTAVPLDAAATAEQLRDLVALAVMQTPLVAVSRGQAPRTLVRVLDAIRRWATRLLGAGASSERIEALAGLVATAQASLDHGDFTVVELLLEVLTSPAATQLRSEWQALAPSVAERLAAVSRRASEAEMERNKLWQDHDAHVLSSPLVEALDRISSLRTHASPESRAWILDYGRAALDAAMHCAYGPCTGASPYPQAPLPPSAFPPPPAFMPFAPAMGCCPLPPQAPAAAAPAAGGGDCPCPPFPPQAFAPAHQAQAGPMPSFAPMGMFAAPGYGSGYGHSGYGHSSYGMASPARGLRVNGFAKELTPVPGEGRARWATTTAPVNIAVIKYWGKRDVGLMLPLNSSLSGTLNQDDMASKTSVLASLDLAEDELWLNGVKEDIAGNKRVQTVIQLAREHASDVYDNAGRVVIKAADWPKYKLLIVSENNFPTAAGLASSASGYACLTYALAQVLNVETELSAIARRGSGSASRSMYGGWVKWVEGERADGTDSIAVQVAPHTHWPSMRVLVLVANDQKKHVSSSKGMQLTAATSPLIPDRLAMLPGRMAAMEKAILERDYATFADLTMKDSDNFHATCATTEPPIHYMTDVSRDVVKVVNAYNTAVGSLAAAYTFDAGPNAVIYLEDDHVLPFLSAVLHYFPAPDSMTNAEYLPHAEAFDFAAANPPPAELIAAVDDVTPAAGRLKYLLYTSVGDGPRVLDDSECLIDVEAGRPKFETE</sequence>
<dbReference type="eggNOG" id="KOG2833">
    <property type="taxonomic scope" value="Eukaryota"/>
</dbReference>
<feature type="transmembrane region" description="Helical" evidence="3">
    <location>
        <begin position="441"/>
        <end position="461"/>
    </location>
</feature>
<dbReference type="GO" id="GO:0005829">
    <property type="term" value="C:cytosol"/>
    <property type="evidence" value="ECO:0007669"/>
    <property type="project" value="InterPro"/>
</dbReference>
<evidence type="ECO:0000256" key="2">
    <source>
        <dbReference type="SAM" id="MobiDB-lite"/>
    </source>
</evidence>
<keyword evidence="7" id="KW-1185">Reference proteome</keyword>
<dbReference type="Pfam" id="PF22700">
    <property type="entry name" value="MVD-like_N"/>
    <property type="match status" value="1"/>
</dbReference>
<dbReference type="InterPro" id="IPR053859">
    <property type="entry name" value="MVD-like_N"/>
</dbReference>
<keyword evidence="3" id="KW-1133">Transmembrane helix</keyword>
<dbReference type="Proteomes" id="UP000054408">
    <property type="component" value="Unassembled WGS sequence"/>
</dbReference>
<dbReference type="Pfam" id="PF18376">
    <property type="entry name" value="MDD_C"/>
    <property type="match status" value="1"/>
</dbReference>
<dbReference type="EMBL" id="GL349480">
    <property type="protein sequence ID" value="KNC53236.1"/>
    <property type="molecule type" value="Genomic_DNA"/>
</dbReference>
<feature type="transmembrane region" description="Helical" evidence="3">
    <location>
        <begin position="282"/>
        <end position="305"/>
    </location>
</feature>
<dbReference type="Gene3D" id="3.30.230.10">
    <property type="match status" value="1"/>
</dbReference>
<accession>A0A0L0DMI7</accession>
<dbReference type="STRING" id="461836.A0A0L0DMI7"/>
<dbReference type="GO" id="GO:0019287">
    <property type="term" value="P:isopentenyl diphosphate biosynthetic process, mevalonate pathway"/>
    <property type="evidence" value="ECO:0007669"/>
    <property type="project" value="InterPro"/>
</dbReference>
<keyword evidence="3" id="KW-0812">Transmembrane</keyword>
<dbReference type="PANTHER" id="PTHR10977:SF3">
    <property type="entry name" value="DIPHOSPHOMEVALONATE DECARBOXYLASE"/>
    <property type="match status" value="1"/>
</dbReference>
<dbReference type="RefSeq" id="XP_013754594.1">
    <property type="nucleotide sequence ID" value="XM_013899140.1"/>
</dbReference>
<dbReference type="InterPro" id="IPR041431">
    <property type="entry name" value="Mvd1_C"/>
</dbReference>
<feature type="transmembrane region" description="Helical" evidence="3">
    <location>
        <begin position="400"/>
        <end position="421"/>
    </location>
</feature>
<dbReference type="FunFam" id="3.30.230.10:FF:000080">
    <property type="entry name" value="Diphosphomevalonate decarboxylase"/>
    <property type="match status" value="1"/>
</dbReference>
<dbReference type="InterPro" id="IPR036554">
    <property type="entry name" value="GHMP_kinase_C_sf"/>
</dbReference>
<protein>
    <recommendedName>
        <fullName evidence="8">Diphosphomevalonate decarboxylase</fullName>
    </recommendedName>
</protein>
<reference evidence="6 7" key="1">
    <citation type="submission" date="2010-05" db="EMBL/GenBank/DDBJ databases">
        <title>The Genome Sequence of Thecamonas trahens ATCC 50062.</title>
        <authorList>
            <consortium name="The Broad Institute Genome Sequencing Platform"/>
            <person name="Russ C."/>
            <person name="Cuomo C."/>
            <person name="Shea T."/>
            <person name="Young S.K."/>
            <person name="Zeng Q."/>
            <person name="Koehrsen M."/>
            <person name="Haas B."/>
            <person name="Borodovsky M."/>
            <person name="Guigo R."/>
            <person name="Alvarado L."/>
            <person name="Berlin A."/>
            <person name="Bochicchio J."/>
            <person name="Borenstein D."/>
            <person name="Chapman S."/>
            <person name="Chen Z."/>
            <person name="Freedman E."/>
            <person name="Gellesch M."/>
            <person name="Goldberg J."/>
            <person name="Griggs A."/>
            <person name="Gujja S."/>
            <person name="Heilman E."/>
            <person name="Heiman D."/>
            <person name="Hepburn T."/>
            <person name="Howarth C."/>
            <person name="Jen D."/>
            <person name="Larson L."/>
            <person name="Mehta T."/>
            <person name="Park D."/>
            <person name="Pearson M."/>
            <person name="Roberts A."/>
            <person name="Saif S."/>
            <person name="Shenoy N."/>
            <person name="Sisk P."/>
            <person name="Stolte C."/>
            <person name="Sykes S."/>
            <person name="Thomson T."/>
            <person name="Walk T."/>
            <person name="White J."/>
            <person name="Yandava C."/>
            <person name="Burger G."/>
            <person name="Gray M.W."/>
            <person name="Holland P.W.H."/>
            <person name="King N."/>
            <person name="Lang F.B.F."/>
            <person name="Roger A.J."/>
            <person name="Ruiz-Trillo I."/>
            <person name="Lander E."/>
            <person name="Nusbaum C."/>
        </authorList>
    </citation>
    <scope>NUCLEOTIDE SEQUENCE [LARGE SCALE GENOMIC DNA]</scope>
    <source>
        <strain evidence="6 7">ATCC 50062</strain>
    </source>
</reference>
<proteinExistence type="predicted"/>
<dbReference type="OrthoDB" id="10253702at2759"/>
<keyword evidence="1" id="KW-0175">Coiled coil</keyword>
<feature type="transmembrane region" description="Helical" evidence="3">
    <location>
        <begin position="317"/>
        <end position="335"/>
    </location>
</feature>
<evidence type="ECO:0000259" key="4">
    <source>
        <dbReference type="Pfam" id="PF18376"/>
    </source>
</evidence>
<feature type="domain" description="Diphosphomevalonate decarboxylase-like N-terminal" evidence="5">
    <location>
        <begin position="1198"/>
        <end position="1370"/>
    </location>
</feature>
<evidence type="ECO:0000313" key="6">
    <source>
        <dbReference type="EMBL" id="KNC53236.1"/>
    </source>
</evidence>
<feature type="compositionally biased region" description="Polar residues" evidence="2">
    <location>
        <begin position="96"/>
        <end position="107"/>
    </location>
</feature>
<feature type="region of interest" description="Disordered" evidence="2">
    <location>
        <begin position="92"/>
        <end position="128"/>
    </location>
</feature>
<evidence type="ECO:0000256" key="1">
    <source>
        <dbReference type="SAM" id="Coils"/>
    </source>
</evidence>
<dbReference type="InterPro" id="IPR029765">
    <property type="entry name" value="Mev_diP_decarb"/>
</dbReference>
<dbReference type="PANTHER" id="PTHR10977">
    <property type="entry name" value="DIPHOSPHOMEVALONATE DECARBOXYLASE"/>
    <property type="match status" value="1"/>
</dbReference>
<name>A0A0L0DMI7_THETB</name>
<keyword evidence="3" id="KW-0472">Membrane</keyword>
<feature type="transmembrane region" description="Helical" evidence="3">
    <location>
        <begin position="355"/>
        <end position="379"/>
    </location>
</feature>
<feature type="region of interest" description="Disordered" evidence="2">
    <location>
        <begin position="158"/>
        <end position="220"/>
    </location>
</feature>
<evidence type="ECO:0000256" key="3">
    <source>
        <dbReference type="SAM" id="Phobius"/>
    </source>
</evidence>
<feature type="transmembrane region" description="Helical" evidence="3">
    <location>
        <begin position="572"/>
        <end position="593"/>
    </location>
</feature>
<dbReference type="GO" id="GO:0004163">
    <property type="term" value="F:diphosphomevalonate decarboxylase activity"/>
    <property type="evidence" value="ECO:0007669"/>
    <property type="project" value="InterPro"/>
</dbReference>
<dbReference type="Gene3D" id="3.30.70.890">
    <property type="entry name" value="GHMP kinase, C-terminal domain"/>
    <property type="match status" value="1"/>
</dbReference>
<feature type="compositionally biased region" description="Low complexity" evidence="2">
    <location>
        <begin position="109"/>
        <end position="121"/>
    </location>
</feature>
<dbReference type="InterPro" id="IPR014721">
    <property type="entry name" value="Ribsml_uS5_D2-typ_fold_subgr"/>
</dbReference>
<evidence type="ECO:0008006" key="8">
    <source>
        <dbReference type="Google" id="ProtNLM"/>
    </source>
</evidence>
<feature type="domain" description="Mvd1 C-terminal" evidence="4">
    <location>
        <begin position="1384"/>
        <end position="1575"/>
    </location>
</feature>